<gene>
    <name evidence="2" type="ORF">PINE0816_LOCUS12875</name>
</gene>
<feature type="compositionally biased region" description="Basic residues" evidence="1">
    <location>
        <begin position="75"/>
        <end position="89"/>
    </location>
</feature>
<dbReference type="AlphaFoldDB" id="A0A7S0CAZ8"/>
<organism evidence="2">
    <name type="scientific">Proboscia inermis</name>
    <dbReference type="NCBI Taxonomy" id="420281"/>
    <lineage>
        <taxon>Eukaryota</taxon>
        <taxon>Sar</taxon>
        <taxon>Stramenopiles</taxon>
        <taxon>Ochrophyta</taxon>
        <taxon>Bacillariophyta</taxon>
        <taxon>Coscinodiscophyceae</taxon>
        <taxon>Rhizosoleniophycidae</taxon>
        <taxon>Rhizosoleniales</taxon>
        <taxon>Rhizosoleniaceae</taxon>
        <taxon>Proboscia</taxon>
    </lineage>
</organism>
<evidence type="ECO:0000256" key="1">
    <source>
        <dbReference type="SAM" id="MobiDB-lite"/>
    </source>
</evidence>
<protein>
    <submittedName>
        <fullName evidence="2">Uncharacterized protein</fullName>
    </submittedName>
</protein>
<evidence type="ECO:0000313" key="2">
    <source>
        <dbReference type="EMBL" id="CAD8416740.1"/>
    </source>
</evidence>
<reference evidence="2" key="1">
    <citation type="submission" date="2021-01" db="EMBL/GenBank/DDBJ databases">
        <authorList>
            <person name="Corre E."/>
            <person name="Pelletier E."/>
            <person name="Niang G."/>
            <person name="Scheremetjew M."/>
            <person name="Finn R."/>
            <person name="Kale V."/>
            <person name="Holt S."/>
            <person name="Cochrane G."/>
            <person name="Meng A."/>
            <person name="Brown T."/>
            <person name="Cohen L."/>
        </authorList>
    </citation>
    <scope>NUCLEOTIDE SEQUENCE</scope>
    <source>
        <strain evidence="2">CCAP1064/1</strain>
    </source>
</reference>
<feature type="region of interest" description="Disordered" evidence="1">
    <location>
        <begin position="61"/>
        <end position="93"/>
    </location>
</feature>
<accession>A0A7S0CAZ8</accession>
<name>A0A7S0CAZ8_9STRA</name>
<dbReference type="EMBL" id="HBEL01027887">
    <property type="protein sequence ID" value="CAD8416740.1"/>
    <property type="molecule type" value="Transcribed_RNA"/>
</dbReference>
<sequence length="207" mass="23822">MAAFQTLHKSFLKCMWKNYYHGSFLSMPARNMRCSRMVLKQPYDGGATEFVVKVEKHQHDSVMEAASKSSATGAKPRRERLRKMRKGSKGGKVDGKIPSLKDFLYKASVLKQYRTFLRAVSCISDSMSKEHAKEEIIKGYRLNVSTPSKSMAFKEGERKLQQFCSMVGYHHPSMNLNDDDSWLNIDDKEDERGRVGDLWPWQEKDGQ</sequence>
<proteinExistence type="predicted"/>